<dbReference type="AlphaFoldDB" id="A0A1W6ZSF6"/>
<protein>
    <recommendedName>
        <fullName evidence="2">AB hydrolase-1 domain-containing protein</fullName>
    </recommendedName>
</protein>
<feature type="domain" description="AB hydrolase-1" evidence="2">
    <location>
        <begin position="68"/>
        <end position="219"/>
    </location>
</feature>
<dbReference type="InterPro" id="IPR029058">
    <property type="entry name" value="AB_hydrolase_fold"/>
</dbReference>
<evidence type="ECO:0000313" key="3">
    <source>
        <dbReference type="EMBL" id="ARQ00273.1"/>
    </source>
</evidence>
<keyword evidence="4" id="KW-1185">Reference proteome</keyword>
<organism evidence="3 4">
    <name type="scientific">Pseudorhodoplanes sinuspersici</name>
    <dbReference type="NCBI Taxonomy" id="1235591"/>
    <lineage>
        <taxon>Bacteria</taxon>
        <taxon>Pseudomonadati</taxon>
        <taxon>Pseudomonadota</taxon>
        <taxon>Alphaproteobacteria</taxon>
        <taxon>Hyphomicrobiales</taxon>
        <taxon>Pseudorhodoplanes</taxon>
    </lineage>
</organism>
<evidence type="ECO:0000256" key="1">
    <source>
        <dbReference type="SAM" id="SignalP"/>
    </source>
</evidence>
<feature type="chain" id="PRO_5012190698" description="AB hydrolase-1 domain-containing protein" evidence="1">
    <location>
        <begin position="33"/>
        <end position="293"/>
    </location>
</feature>
<evidence type="ECO:0000313" key="4">
    <source>
        <dbReference type="Proteomes" id="UP000194137"/>
    </source>
</evidence>
<dbReference type="InterPro" id="IPR000073">
    <property type="entry name" value="AB_hydrolase_1"/>
</dbReference>
<reference evidence="3 4" key="1">
    <citation type="submission" date="2017-05" db="EMBL/GenBank/DDBJ databases">
        <title>Full genome sequence of Pseudorhodoplanes sinuspersici.</title>
        <authorList>
            <person name="Dastgheib S.M.M."/>
            <person name="Shavandi M."/>
            <person name="Tirandaz H."/>
        </authorList>
    </citation>
    <scope>NUCLEOTIDE SEQUENCE [LARGE SCALE GENOMIC DNA]</scope>
    <source>
        <strain evidence="3 4">RIPI110</strain>
    </source>
</reference>
<dbReference type="SUPFAM" id="SSF53474">
    <property type="entry name" value="alpha/beta-Hydrolases"/>
    <property type="match status" value="1"/>
</dbReference>
<dbReference type="EMBL" id="CP021112">
    <property type="protein sequence ID" value="ARQ00273.1"/>
    <property type="molecule type" value="Genomic_DNA"/>
</dbReference>
<dbReference type="Proteomes" id="UP000194137">
    <property type="component" value="Chromosome"/>
</dbReference>
<dbReference type="KEGG" id="psin:CAK95_15235"/>
<proteinExistence type="predicted"/>
<gene>
    <name evidence="3" type="ORF">CAK95_15235</name>
</gene>
<dbReference type="STRING" id="1235591.CAK95_15235"/>
<accession>A0A1W6ZSF6</accession>
<sequence>MSGGEGFVMLQRRSLRLFLLSVCLALAGEANSAPIIPEGDGRQTVELAGKRWTIFTYRPSACSPASLLLLFHGRGGVRHYRGDAHVLADKLCAIVIAPRFQTKTSHYQQGGIVRKGVVQPERKWTVNVVTPLAQWARTQTGIDQYNLIGHSAGAQFLSRVAAFHDDAARRIVIANPSTYVFPSLDVKAPFGLGGVYPDTEAEARLRDYLARPVTIYLGEADTNEEARDLNRSPDAMAQGKTRLERGMKTFEDAQQLAAKQNWPFNWRLVRLPGVGHSARKMFSAPEAIEALRP</sequence>
<name>A0A1W6ZSF6_9HYPH</name>
<evidence type="ECO:0000259" key="2">
    <source>
        <dbReference type="Pfam" id="PF00561"/>
    </source>
</evidence>
<feature type="signal peptide" evidence="1">
    <location>
        <begin position="1"/>
        <end position="32"/>
    </location>
</feature>
<dbReference type="PANTHER" id="PTHR35560">
    <property type="entry name" value="BLL0132 PROTEIN"/>
    <property type="match status" value="1"/>
</dbReference>
<dbReference type="PANTHER" id="PTHR35560:SF3">
    <property type="entry name" value="PEPTIDASE S9 PROLYL OLIGOPEPTIDASE CATALYTIC DOMAIN-CONTAINING PROTEIN"/>
    <property type="match status" value="1"/>
</dbReference>
<keyword evidence="1" id="KW-0732">Signal</keyword>
<dbReference type="Pfam" id="PF00561">
    <property type="entry name" value="Abhydrolase_1"/>
    <property type="match status" value="1"/>
</dbReference>
<dbReference type="Gene3D" id="3.40.50.1820">
    <property type="entry name" value="alpha/beta hydrolase"/>
    <property type="match status" value="1"/>
</dbReference>